<dbReference type="FunFam" id="2.60.40.640:FF:000006">
    <property type="entry name" value="Vacuolar protein sorting-associated protein 26"/>
    <property type="match status" value="1"/>
</dbReference>
<feature type="non-terminal residue" evidence="2">
    <location>
        <position position="1"/>
    </location>
</feature>
<dbReference type="Gene3D" id="2.60.40.640">
    <property type="match status" value="2"/>
</dbReference>
<evidence type="ECO:0008006" key="4">
    <source>
        <dbReference type="Google" id="ProtNLM"/>
    </source>
</evidence>
<evidence type="ECO:0000256" key="1">
    <source>
        <dbReference type="ARBA" id="ARBA00009100"/>
    </source>
</evidence>
<dbReference type="InterPro" id="IPR014752">
    <property type="entry name" value="Arrestin-like_C"/>
</dbReference>
<comment type="similarity">
    <text evidence="1">Belongs to the VPS26 family.</text>
</comment>
<dbReference type="Proteomes" id="UP000712281">
    <property type="component" value="Unassembled WGS sequence"/>
</dbReference>
<dbReference type="AlphaFoldDB" id="A0A8S9GHU7"/>
<gene>
    <name evidence="2" type="ORF">F2Q68_00030331</name>
</gene>
<dbReference type="Pfam" id="PF03643">
    <property type="entry name" value="Vps26"/>
    <property type="match status" value="1"/>
</dbReference>
<dbReference type="EMBL" id="QGKW02002005">
    <property type="protein sequence ID" value="KAF2543342.1"/>
    <property type="molecule type" value="Genomic_DNA"/>
</dbReference>
<accession>A0A8S9GHU7</accession>
<evidence type="ECO:0000313" key="3">
    <source>
        <dbReference type="Proteomes" id="UP000712281"/>
    </source>
</evidence>
<dbReference type="PANTHER" id="PTHR12233">
    <property type="entry name" value="VACUOLAR PROTEIN SORTING 26 RELATED"/>
    <property type="match status" value="1"/>
</dbReference>
<dbReference type="GO" id="GO:0006886">
    <property type="term" value="P:intracellular protein transport"/>
    <property type="evidence" value="ECO:0007669"/>
    <property type="project" value="InterPro"/>
</dbReference>
<name>A0A8S9GHU7_BRACR</name>
<dbReference type="InterPro" id="IPR028934">
    <property type="entry name" value="Vps26-related"/>
</dbReference>
<proteinExistence type="inferred from homology"/>
<protein>
    <recommendedName>
        <fullName evidence="4">Vacuolar protein sorting-associated protein 26A</fullName>
    </recommendedName>
</protein>
<organism evidence="2 3">
    <name type="scientific">Brassica cretica</name>
    <name type="common">Mustard</name>
    <dbReference type="NCBI Taxonomy" id="69181"/>
    <lineage>
        <taxon>Eukaryota</taxon>
        <taxon>Viridiplantae</taxon>
        <taxon>Streptophyta</taxon>
        <taxon>Embryophyta</taxon>
        <taxon>Tracheophyta</taxon>
        <taxon>Spermatophyta</taxon>
        <taxon>Magnoliopsida</taxon>
        <taxon>eudicotyledons</taxon>
        <taxon>Gunneridae</taxon>
        <taxon>Pentapetalae</taxon>
        <taxon>rosids</taxon>
        <taxon>malvids</taxon>
        <taxon>Brassicales</taxon>
        <taxon>Brassicaceae</taxon>
        <taxon>Brassiceae</taxon>
        <taxon>Brassica</taxon>
    </lineage>
</organism>
<comment type="caution">
    <text evidence="2">The sequence shown here is derived from an EMBL/GenBank/DDBJ whole genome shotgun (WGS) entry which is preliminary data.</text>
</comment>
<evidence type="ECO:0000313" key="2">
    <source>
        <dbReference type="EMBL" id="KAF2543342.1"/>
    </source>
</evidence>
<reference evidence="2" key="1">
    <citation type="submission" date="2019-12" db="EMBL/GenBank/DDBJ databases">
        <title>Genome sequencing and annotation of Brassica cretica.</title>
        <authorList>
            <person name="Studholme D.J."/>
            <person name="Sarris P.F."/>
        </authorList>
    </citation>
    <scope>NUCLEOTIDE SEQUENCE</scope>
    <source>
        <strain evidence="2">PFS-001/15</strain>
        <tissue evidence="2">Leaf</tissue>
    </source>
</reference>
<sequence length="273" mass="31605">LFVVIEMIMNYLLGAFKPACNISITFSDGKNRKQVPMKKENGQTDLVPLFQSQETLSGKVCIEPYQGKKVEHNGVKVELLGQIEICCPVSELLMAFVFSTEMYFDRGNFYDFTSLVRELDVRNYAPPPPINNSIKMEVGIEDCLHIEFEYNKSKYHLKDVILGKIYFLLVRIKMKNMDLEIRRRESTGAGANTHVETETLAKFELMDGTPVRGESIPVRLFLAPYDLTPTHRNINNKFSVKYYLNLVLVDEEDRRYFKQQEITLYRLKEDTSS</sequence>